<feature type="transmembrane region" description="Helical" evidence="1">
    <location>
        <begin position="6"/>
        <end position="22"/>
    </location>
</feature>
<protein>
    <submittedName>
        <fullName evidence="2">Uncharacterized protein</fullName>
    </submittedName>
</protein>
<dbReference type="AlphaFoldDB" id="A0A261FXI3"/>
<gene>
    <name evidence="2" type="ORF">BHAP_1749</name>
</gene>
<keyword evidence="3" id="KW-1185">Reference proteome</keyword>
<organism evidence="2 3">
    <name type="scientific">Bifidobacterium hapali</name>
    <dbReference type="NCBI Taxonomy" id="1630172"/>
    <lineage>
        <taxon>Bacteria</taxon>
        <taxon>Bacillati</taxon>
        <taxon>Actinomycetota</taxon>
        <taxon>Actinomycetes</taxon>
        <taxon>Bifidobacteriales</taxon>
        <taxon>Bifidobacteriaceae</taxon>
        <taxon>Bifidobacterium</taxon>
    </lineage>
</organism>
<keyword evidence="1" id="KW-0472">Membrane</keyword>
<evidence type="ECO:0000256" key="1">
    <source>
        <dbReference type="SAM" id="Phobius"/>
    </source>
</evidence>
<keyword evidence="1" id="KW-1133">Transmembrane helix</keyword>
<reference evidence="2 3" key="1">
    <citation type="journal article" date="2017" name="BMC Genomics">
        <title>Comparative genomic and phylogenomic analyses of the Bifidobacteriaceae family.</title>
        <authorList>
            <person name="Lugli G.A."/>
            <person name="Milani C."/>
            <person name="Turroni F."/>
            <person name="Duranti S."/>
            <person name="Mancabelli L."/>
            <person name="Mangifesta M."/>
            <person name="Ferrario C."/>
            <person name="Modesto M."/>
            <person name="Mattarelli P."/>
            <person name="Jiri K."/>
            <person name="van Sinderen D."/>
            <person name="Ventura M."/>
        </authorList>
    </citation>
    <scope>NUCLEOTIDE SEQUENCE [LARGE SCALE GENOMIC DNA]</scope>
    <source>
        <strain evidence="2 3">DSM 100202</strain>
    </source>
</reference>
<keyword evidence="1" id="KW-0812">Transmembrane</keyword>
<accession>A0A261FXI3</accession>
<evidence type="ECO:0000313" key="2">
    <source>
        <dbReference type="EMBL" id="OZG63643.1"/>
    </source>
</evidence>
<dbReference type="Proteomes" id="UP000216074">
    <property type="component" value="Unassembled WGS sequence"/>
</dbReference>
<sequence>MVHLYMICSSMIIMLSIVVIMLEQIKTSDAHY</sequence>
<name>A0A261FXI3_9BIFI</name>
<proteinExistence type="predicted"/>
<dbReference type="EMBL" id="MWWY01000034">
    <property type="protein sequence ID" value="OZG63643.1"/>
    <property type="molecule type" value="Genomic_DNA"/>
</dbReference>
<evidence type="ECO:0000313" key="3">
    <source>
        <dbReference type="Proteomes" id="UP000216074"/>
    </source>
</evidence>
<comment type="caution">
    <text evidence="2">The sequence shown here is derived from an EMBL/GenBank/DDBJ whole genome shotgun (WGS) entry which is preliminary data.</text>
</comment>